<accession>A0A0W0VAK4</accession>
<dbReference type="InterPro" id="IPR035965">
    <property type="entry name" value="PAS-like_dom_sf"/>
</dbReference>
<dbReference type="Gene3D" id="3.30.70.270">
    <property type="match status" value="1"/>
</dbReference>
<sequence length="588" mass="66512">MKSLKCPSCGASSKSPLINGISDDNQALLQSFVQDCEDYALFLLDAHGFIISWNSGAEIIKGYKEEEILGKHFSIFYPPEAVKNHFPEYELEMASKHGRFEDLGWRVRKGGSRFWANVIITAIKDDQGKTIGYGKVTRDLTERKNFEEKINFLLNHDMLTGLYNRTAFIETLKRELNKSRRNDTSVAVLMLDVDDFKNINDSYGHYIGDKLLISIADKLQQCVRKEDFVARLGGDEFVIIFPNIKNESDIELLAQKLLARFKKPVKLESHCFYSTVSIGISVSSKVNHDCTSLVKNADIALSSVKNFGHSNYQFFSDELSSMFKKNSELQSLLPLAIANNELFLVFQPQYNLSNRRIVGIEALLRWQQSQLGLIMPDDFIPIAEKSGIIVQLGEWVLKTACTQYMSWLAEGLVSKEIKLAVNVSPLQLSQEKFIDSFMLVLKDSKIPPQYLELELTETAVMLNSVDLDAIFRQLQNIGVSIAIDDFGTGYSSLSRIKELPVSTLKIDRSFIQGIDKTANDATLVKSIITLGKNLGLTIISEGVETEEQIQILSRYRCKIVQGFYFGEKPLRREELTQLLREQQATLSK</sequence>
<dbReference type="STRING" id="456.Ljor_1192"/>
<dbReference type="PANTHER" id="PTHR44757">
    <property type="entry name" value="DIGUANYLATE CYCLASE DGCP"/>
    <property type="match status" value="1"/>
</dbReference>
<organism evidence="6 7">
    <name type="scientific">Legionella jordanis</name>
    <dbReference type="NCBI Taxonomy" id="456"/>
    <lineage>
        <taxon>Bacteria</taxon>
        <taxon>Pseudomonadati</taxon>
        <taxon>Pseudomonadota</taxon>
        <taxon>Gammaproteobacteria</taxon>
        <taxon>Legionellales</taxon>
        <taxon>Legionellaceae</taxon>
        <taxon>Legionella</taxon>
    </lineage>
</organism>
<dbReference type="GO" id="GO:0003824">
    <property type="term" value="F:catalytic activity"/>
    <property type="evidence" value="ECO:0007669"/>
    <property type="project" value="UniProtKB-ARBA"/>
</dbReference>
<feature type="domain" description="GGDEF" evidence="5">
    <location>
        <begin position="184"/>
        <end position="317"/>
    </location>
</feature>
<comment type="caution">
    <text evidence="6">The sequence shown here is derived from an EMBL/GenBank/DDBJ whole genome shotgun (WGS) entry which is preliminary data.</text>
</comment>
<evidence type="ECO:0000259" key="4">
    <source>
        <dbReference type="PROSITE" id="PS50883"/>
    </source>
</evidence>
<dbReference type="InterPro" id="IPR052155">
    <property type="entry name" value="Biofilm_reg_signaling"/>
</dbReference>
<evidence type="ECO:0000313" key="7">
    <source>
        <dbReference type="Proteomes" id="UP000055035"/>
    </source>
</evidence>
<reference evidence="6 7" key="1">
    <citation type="submission" date="2015-11" db="EMBL/GenBank/DDBJ databases">
        <title>Genomic analysis of 38 Legionella species identifies large and diverse effector repertoires.</title>
        <authorList>
            <person name="Burstein D."/>
            <person name="Amaro F."/>
            <person name="Zusman T."/>
            <person name="Lifshitz Z."/>
            <person name="Cohen O."/>
            <person name="Gilbert J.A."/>
            <person name="Pupko T."/>
            <person name="Shuman H.A."/>
            <person name="Segal G."/>
        </authorList>
    </citation>
    <scope>NUCLEOTIDE SEQUENCE [LARGE SCALE GENOMIC DNA]</scope>
    <source>
        <strain evidence="6 7">BL-540</strain>
    </source>
</reference>
<dbReference type="NCBIfam" id="TIGR00229">
    <property type="entry name" value="sensory_box"/>
    <property type="match status" value="1"/>
</dbReference>
<dbReference type="PATRIC" id="fig|456.5.peg.1270"/>
<dbReference type="CDD" id="cd01949">
    <property type="entry name" value="GGDEF"/>
    <property type="match status" value="1"/>
</dbReference>
<feature type="domain" description="PAC" evidence="3">
    <location>
        <begin position="87"/>
        <end position="152"/>
    </location>
</feature>
<dbReference type="AlphaFoldDB" id="A0A0W0VAK4"/>
<evidence type="ECO:0000256" key="1">
    <source>
        <dbReference type="ARBA" id="ARBA00001946"/>
    </source>
</evidence>
<gene>
    <name evidence="6" type="ORF">Ljor_1192</name>
</gene>
<dbReference type="InterPro" id="IPR043128">
    <property type="entry name" value="Rev_trsase/Diguanyl_cyclase"/>
</dbReference>
<dbReference type="SUPFAM" id="SSF55785">
    <property type="entry name" value="PYP-like sensor domain (PAS domain)"/>
    <property type="match status" value="1"/>
</dbReference>
<dbReference type="InterPro" id="IPR000014">
    <property type="entry name" value="PAS"/>
</dbReference>
<dbReference type="Proteomes" id="UP000055035">
    <property type="component" value="Unassembled WGS sequence"/>
</dbReference>
<dbReference type="Pfam" id="PF00563">
    <property type="entry name" value="EAL"/>
    <property type="match status" value="1"/>
</dbReference>
<dbReference type="Gene3D" id="3.30.450.20">
    <property type="entry name" value="PAS domain"/>
    <property type="match status" value="1"/>
</dbReference>
<dbReference type="NCBIfam" id="TIGR00254">
    <property type="entry name" value="GGDEF"/>
    <property type="match status" value="1"/>
</dbReference>
<dbReference type="CDD" id="cd00130">
    <property type="entry name" value="PAS"/>
    <property type="match status" value="1"/>
</dbReference>
<dbReference type="InterPro" id="IPR000160">
    <property type="entry name" value="GGDEF_dom"/>
</dbReference>
<dbReference type="PROSITE" id="PS50887">
    <property type="entry name" value="GGDEF"/>
    <property type="match status" value="1"/>
</dbReference>
<dbReference type="SMART" id="SM00052">
    <property type="entry name" value="EAL"/>
    <property type="match status" value="1"/>
</dbReference>
<evidence type="ECO:0000313" key="6">
    <source>
        <dbReference type="EMBL" id="KTD16886.1"/>
    </source>
</evidence>
<dbReference type="OrthoDB" id="9803824at2"/>
<dbReference type="SMART" id="SM00267">
    <property type="entry name" value="GGDEF"/>
    <property type="match status" value="1"/>
</dbReference>
<feature type="domain" description="PAS" evidence="2">
    <location>
        <begin position="25"/>
        <end position="78"/>
    </location>
</feature>
<dbReference type="Pfam" id="PF13426">
    <property type="entry name" value="PAS_9"/>
    <property type="match status" value="1"/>
</dbReference>
<evidence type="ECO:0000259" key="5">
    <source>
        <dbReference type="PROSITE" id="PS50887"/>
    </source>
</evidence>
<name>A0A0W0VAK4_9GAMM</name>
<dbReference type="PROSITE" id="PS50113">
    <property type="entry name" value="PAC"/>
    <property type="match status" value="1"/>
</dbReference>
<dbReference type="RefSeq" id="WP_058470700.1">
    <property type="nucleotide sequence ID" value="NZ_CAAAIC010000012.1"/>
</dbReference>
<proteinExistence type="predicted"/>
<dbReference type="InterPro" id="IPR001633">
    <property type="entry name" value="EAL_dom"/>
</dbReference>
<feature type="domain" description="EAL" evidence="4">
    <location>
        <begin position="326"/>
        <end position="582"/>
    </location>
</feature>
<evidence type="ECO:0000259" key="3">
    <source>
        <dbReference type="PROSITE" id="PS50113"/>
    </source>
</evidence>
<dbReference type="Gene3D" id="3.20.20.450">
    <property type="entry name" value="EAL domain"/>
    <property type="match status" value="1"/>
</dbReference>
<dbReference type="SUPFAM" id="SSF55073">
    <property type="entry name" value="Nucleotide cyclase"/>
    <property type="match status" value="1"/>
</dbReference>
<dbReference type="InterPro" id="IPR035919">
    <property type="entry name" value="EAL_sf"/>
</dbReference>
<dbReference type="PROSITE" id="PS50883">
    <property type="entry name" value="EAL"/>
    <property type="match status" value="1"/>
</dbReference>
<dbReference type="SUPFAM" id="SSF141868">
    <property type="entry name" value="EAL domain-like"/>
    <property type="match status" value="1"/>
</dbReference>
<dbReference type="InterPro" id="IPR000700">
    <property type="entry name" value="PAS-assoc_C"/>
</dbReference>
<dbReference type="EMBL" id="LNYJ01000011">
    <property type="protein sequence ID" value="KTD16886.1"/>
    <property type="molecule type" value="Genomic_DNA"/>
</dbReference>
<dbReference type="SMART" id="SM00091">
    <property type="entry name" value="PAS"/>
    <property type="match status" value="1"/>
</dbReference>
<dbReference type="InterPro" id="IPR029787">
    <property type="entry name" value="Nucleotide_cyclase"/>
</dbReference>
<dbReference type="PANTHER" id="PTHR44757:SF2">
    <property type="entry name" value="BIOFILM ARCHITECTURE MAINTENANCE PROTEIN MBAA"/>
    <property type="match status" value="1"/>
</dbReference>
<dbReference type="PROSITE" id="PS50112">
    <property type="entry name" value="PAS"/>
    <property type="match status" value="1"/>
</dbReference>
<dbReference type="CDD" id="cd01948">
    <property type="entry name" value="EAL"/>
    <property type="match status" value="1"/>
</dbReference>
<protein>
    <submittedName>
        <fullName evidence="6">Inner membrane protein/sensory box protein LssE</fullName>
    </submittedName>
</protein>
<dbReference type="Pfam" id="PF00990">
    <property type="entry name" value="GGDEF"/>
    <property type="match status" value="1"/>
</dbReference>
<dbReference type="FunFam" id="3.30.70.270:FF:000001">
    <property type="entry name" value="Diguanylate cyclase domain protein"/>
    <property type="match status" value="1"/>
</dbReference>
<comment type="cofactor">
    <cofactor evidence="1">
        <name>Mg(2+)</name>
        <dbReference type="ChEBI" id="CHEBI:18420"/>
    </cofactor>
</comment>
<keyword evidence="7" id="KW-1185">Reference proteome</keyword>
<evidence type="ECO:0000259" key="2">
    <source>
        <dbReference type="PROSITE" id="PS50112"/>
    </source>
</evidence>